<evidence type="ECO:0000313" key="4">
    <source>
        <dbReference type="Proteomes" id="UP000001396"/>
    </source>
</evidence>
<proteinExistence type="predicted"/>
<evidence type="ECO:0000256" key="1">
    <source>
        <dbReference type="ARBA" id="ARBA00022741"/>
    </source>
</evidence>
<dbReference type="SUPFAM" id="SSF52540">
    <property type="entry name" value="P-loop containing nucleoside triphosphate hydrolases"/>
    <property type="match status" value="2"/>
</dbReference>
<dbReference type="GO" id="GO:0005525">
    <property type="term" value="F:GTP binding"/>
    <property type="evidence" value="ECO:0007669"/>
    <property type="project" value="UniProtKB-KW"/>
</dbReference>
<dbReference type="AlphaFoldDB" id="D3BCD2"/>
<evidence type="ECO:0000256" key="2">
    <source>
        <dbReference type="ARBA" id="ARBA00023134"/>
    </source>
</evidence>
<dbReference type="EMBL" id="ADBJ01000027">
    <property type="protein sequence ID" value="EFA80922.1"/>
    <property type="molecule type" value="Genomic_DNA"/>
</dbReference>
<protein>
    <submittedName>
        <fullName evidence="3">Uncharacterized protein</fullName>
    </submittedName>
</protein>
<sequence>MSKDDKNNIKILFLGQMFSGKRSMAHRFCERAWDDEGFSGWCTSLTRQSFFQSKLDIESPYFIENESESGIVSSSSSSYNNSDSIIVENEWKRKLYYERRIQVDLKLFMLYNGHQNTLPILYLTNLNGCCLVYDVLLPVTAISMKNHYGELVDSLERLKDSEEKEAEQRHSKLSSIFSNLKEEESVYPMVKDIIFFVVAAKADRINADNHDQANDLFNEVDQWRLSKGINHHFLTSTKTNLNIDSLFHTMTLEILKLKASKINKVSESTESTKQCNIITDMSKRVFINFHMLHTVHSAKNLLQTIPKFDGRSGDLLSHFRIIEHIVPIPNASIFAFPLTLTSESQPLVSSLDKNAASWTDYINLEFTIERRRLENGIKQHIITSAKDNFNIQTLFYNMILEVTNIKSNKQPTSESLETMKKFNLPVMLKDEIKAKILFLGSLHVGKRSVVERFCRLWDGEESSGWNVNFCQYQLYVASPYFIENDNSNNSNNNNDYNKEEHMNELKRLLYSESRIKVALQVFIYGNYHSVPPRMHLAGLHGCFLVYDLLLPQTAISMKKYFEDLVHSLNSFEQQINDSNAKVKSPDQIQKSRFPLVKDIIFIVVTSMADKINTNNHDQATETFNEVERWRLSKGINHHFLTSSKVNLNIQSLFHTMTLDILKHRASKIDYETSSNVETSPNSTKYCNIICI</sequence>
<evidence type="ECO:0000313" key="3">
    <source>
        <dbReference type="EMBL" id="EFA80922.1"/>
    </source>
</evidence>
<dbReference type="PANTHER" id="PTHR24073">
    <property type="entry name" value="DRAB5-RELATED"/>
    <property type="match status" value="1"/>
</dbReference>
<dbReference type="Proteomes" id="UP000001396">
    <property type="component" value="Unassembled WGS sequence"/>
</dbReference>
<dbReference type="PRINTS" id="PR00449">
    <property type="entry name" value="RASTRNSFRMNG"/>
</dbReference>
<dbReference type="RefSeq" id="XP_020433040.1">
    <property type="nucleotide sequence ID" value="XM_020577020.1"/>
</dbReference>
<dbReference type="InterPro" id="IPR027417">
    <property type="entry name" value="P-loop_NTPase"/>
</dbReference>
<gene>
    <name evidence="3" type="ORF">PPL_06157</name>
</gene>
<name>D3BCD2_HETP5</name>
<comment type="caution">
    <text evidence="3">The sequence shown here is derived from an EMBL/GenBank/DDBJ whole genome shotgun (WGS) entry which is preliminary data.</text>
</comment>
<dbReference type="InParanoid" id="D3BCD2"/>
<dbReference type="Gene3D" id="3.40.50.300">
    <property type="entry name" value="P-loop containing nucleotide triphosphate hydrolases"/>
    <property type="match status" value="2"/>
</dbReference>
<dbReference type="GeneID" id="31361640"/>
<keyword evidence="2" id="KW-0342">GTP-binding</keyword>
<organism evidence="3 4">
    <name type="scientific">Heterostelium pallidum (strain ATCC 26659 / Pp 5 / PN500)</name>
    <name type="common">Cellular slime mold</name>
    <name type="synonym">Polysphondylium pallidum</name>
    <dbReference type="NCBI Taxonomy" id="670386"/>
    <lineage>
        <taxon>Eukaryota</taxon>
        <taxon>Amoebozoa</taxon>
        <taxon>Evosea</taxon>
        <taxon>Eumycetozoa</taxon>
        <taxon>Dictyostelia</taxon>
        <taxon>Acytosteliales</taxon>
        <taxon>Acytosteliaceae</taxon>
        <taxon>Heterostelium</taxon>
    </lineage>
</organism>
<dbReference type="PROSITE" id="PS51419">
    <property type="entry name" value="RAB"/>
    <property type="match status" value="2"/>
</dbReference>
<reference evidence="3 4" key="1">
    <citation type="journal article" date="2011" name="Genome Res.">
        <title>Phylogeny-wide analysis of social amoeba genomes highlights ancient origins for complex intercellular communication.</title>
        <authorList>
            <person name="Heidel A.J."/>
            <person name="Lawal H.M."/>
            <person name="Felder M."/>
            <person name="Schilde C."/>
            <person name="Helps N.R."/>
            <person name="Tunggal B."/>
            <person name="Rivero F."/>
            <person name="John U."/>
            <person name="Schleicher M."/>
            <person name="Eichinger L."/>
            <person name="Platzer M."/>
            <person name="Noegel A.A."/>
            <person name="Schaap P."/>
            <person name="Gloeckner G."/>
        </authorList>
    </citation>
    <scope>NUCLEOTIDE SEQUENCE [LARGE SCALE GENOMIC DNA]</scope>
    <source>
        <strain evidence="4">ATCC 26659 / Pp 5 / PN500</strain>
    </source>
</reference>
<keyword evidence="4" id="KW-1185">Reference proteome</keyword>
<keyword evidence="1" id="KW-0547">Nucleotide-binding</keyword>
<accession>D3BCD2</accession>